<accession>A0A2B4SH21</accession>
<dbReference type="FunFam" id="3.10.250.10:FF:000011">
    <property type="entry name" value="Scavenger receptor class A member 5"/>
    <property type="match status" value="1"/>
</dbReference>
<keyword evidence="9" id="KW-1185">Reference proteome</keyword>
<dbReference type="SUPFAM" id="SSF56487">
    <property type="entry name" value="SRCR-like"/>
    <property type="match status" value="2"/>
</dbReference>
<evidence type="ECO:0000259" key="7">
    <source>
        <dbReference type="PROSITE" id="PS50287"/>
    </source>
</evidence>
<dbReference type="Pfam" id="PF00530">
    <property type="entry name" value="SRCR"/>
    <property type="match status" value="2"/>
</dbReference>
<dbReference type="Gene3D" id="3.10.250.10">
    <property type="entry name" value="SRCR-like domain"/>
    <property type="match status" value="2"/>
</dbReference>
<dbReference type="PROSITE" id="PS50287">
    <property type="entry name" value="SRCR_2"/>
    <property type="match status" value="2"/>
</dbReference>
<protein>
    <submittedName>
        <fullName evidence="8">Deleted in malignant brain tumors 1 protein</fullName>
    </submittedName>
</protein>
<feature type="domain" description="SRCR" evidence="7">
    <location>
        <begin position="218"/>
        <end position="316"/>
    </location>
</feature>
<proteinExistence type="predicted"/>
<dbReference type="InterPro" id="IPR001190">
    <property type="entry name" value="SRCR"/>
</dbReference>
<evidence type="ECO:0000313" key="8">
    <source>
        <dbReference type="EMBL" id="PFX27847.1"/>
    </source>
</evidence>
<evidence type="ECO:0000256" key="6">
    <source>
        <dbReference type="PROSITE-ProRule" id="PRU00196"/>
    </source>
</evidence>
<dbReference type="PANTHER" id="PTHR19331:SF471">
    <property type="entry name" value="SRCR DOMAIN-CONTAINING PROTEIN"/>
    <property type="match status" value="1"/>
</dbReference>
<dbReference type="PANTHER" id="PTHR19331">
    <property type="entry name" value="SCAVENGER RECEPTOR DOMAIN-CONTAINING"/>
    <property type="match status" value="1"/>
</dbReference>
<evidence type="ECO:0000256" key="5">
    <source>
        <dbReference type="ARBA" id="ARBA00023180"/>
    </source>
</evidence>
<evidence type="ECO:0000256" key="2">
    <source>
        <dbReference type="ARBA" id="ARBA00022737"/>
    </source>
</evidence>
<name>A0A2B4SH21_STYPI</name>
<evidence type="ECO:0000256" key="4">
    <source>
        <dbReference type="ARBA" id="ARBA00023170"/>
    </source>
</evidence>
<evidence type="ECO:0000313" key="9">
    <source>
        <dbReference type="Proteomes" id="UP000225706"/>
    </source>
</evidence>
<keyword evidence="1" id="KW-0732">Signal</keyword>
<reference evidence="9" key="1">
    <citation type="journal article" date="2017" name="bioRxiv">
        <title>Comparative analysis of the genomes of Stylophora pistillata and Acropora digitifera provides evidence for extensive differences between species of corals.</title>
        <authorList>
            <person name="Voolstra C.R."/>
            <person name="Li Y."/>
            <person name="Liew Y.J."/>
            <person name="Baumgarten S."/>
            <person name="Zoccola D."/>
            <person name="Flot J.-F."/>
            <person name="Tambutte S."/>
            <person name="Allemand D."/>
            <person name="Aranda M."/>
        </authorList>
    </citation>
    <scope>NUCLEOTIDE SEQUENCE [LARGE SCALE GENOMIC DNA]</scope>
</reference>
<dbReference type="FunFam" id="3.10.250.10:FF:000007">
    <property type="entry name" value="Soluble scavenger receptor cysteine-rich domain-containing protein SSC5D"/>
    <property type="match status" value="1"/>
</dbReference>
<dbReference type="OrthoDB" id="5968562at2759"/>
<dbReference type="PRINTS" id="PR00258">
    <property type="entry name" value="SPERACTRCPTR"/>
</dbReference>
<feature type="disulfide bond" evidence="6">
    <location>
        <begin position="284"/>
        <end position="294"/>
    </location>
</feature>
<dbReference type="InterPro" id="IPR036772">
    <property type="entry name" value="SRCR-like_dom_sf"/>
</dbReference>
<dbReference type="GO" id="GO:0016020">
    <property type="term" value="C:membrane"/>
    <property type="evidence" value="ECO:0007669"/>
    <property type="project" value="InterPro"/>
</dbReference>
<sequence>MPIPEFRPIGCFVDSGLKPRPIPKLIANFRGKIDWHNLNKTVAECARRVNLKGFHYFGVQFYGECWSGDNVELTYNKQGTSKNCFQGVGRRRANFVYGFVEKEMSARLVNGPSSKSGRVEVFYRGSWGTVCSKEWDMRDAEVVCRMVGYSGALRAYRDGRYGSGKSRVRLGDVQCKGNEENLAFCSHKDYSNCTQSEIAAVKCKSASASAQIQPRISYRLVGGNSRSEGRVEVYYARQWGTICDKGWDLTDAGILCRMLAYTGARATPKYGQGSGRIWLSDVKCNGTEDSIFRCKNAGWGNVDNCDHSNDAGAECYHD</sequence>
<dbReference type="Proteomes" id="UP000225706">
    <property type="component" value="Unassembled WGS sequence"/>
</dbReference>
<comment type="caution">
    <text evidence="8">The sequence shown here is derived from an EMBL/GenBank/DDBJ whole genome shotgun (WGS) entry which is preliminary data.</text>
</comment>
<dbReference type="EMBL" id="LSMT01000094">
    <property type="protein sequence ID" value="PFX27847.1"/>
    <property type="molecule type" value="Genomic_DNA"/>
</dbReference>
<feature type="domain" description="SRCR" evidence="7">
    <location>
        <begin position="106"/>
        <end position="204"/>
    </location>
</feature>
<feature type="disulfide bond" evidence="6">
    <location>
        <begin position="175"/>
        <end position="185"/>
    </location>
</feature>
<keyword evidence="4" id="KW-0675">Receptor</keyword>
<evidence type="ECO:0000256" key="1">
    <source>
        <dbReference type="ARBA" id="ARBA00022729"/>
    </source>
</evidence>
<evidence type="ECO:0000256" key="3">
    <source>
        <dbReference type="ARBA" id="ARBA00023157"/>
    </source>
</evidence>
<organism evidence="8 9">
    <name type="scientific">Stylophora pistillata</name>
    <name type="common">Smooth cauliflower coral</name>
    <dbReference type="NCBI Taxonomy" id="50429"/>
    <lineage>
        <taxon>Eukaryota</taxon>
        <taxon>Metazoa</taxon>
        <taxon>Cnidaria</taxon>
        <taxon>Anthozoa</taxon>
        <taxon>Hexacorallia</taxon>
        <taxon>Scleractinia</taxon>
        <taxon>Astrocoeniina</taxon>
        <taxon>Pocilloporidae</taxon>
        <taxon>Stylophora</taxon>
    </lineage>
</organism>
<keyword evidence="2" id="KW-0677">Repeat</keyword>
<keyword evidence="5" id="KW-0325">Glycoprotein</keyword>
<keyword evidence="3 6" id="KW-1015">Disulfide bond</keyword>
<gene>
    <name evidence="8" type="primary">DMBT1</name>
    <name evidence="8" type="ORF">AWC38_SpisGene7429</name>
</gene>
<dbReference type="PROSITE" id="PS00420">
    <property type="entry name" value="SRCR_1"/>
    <property type="match status" value="1"/>
</dbReference>
<comment type="caution">
    <text evidence="6">Lacks conserved residue(s) required for the propagation of feature annotation.</text>
</comment>
<dbReference type="SMART" id="SM00202">
    <property type="entry name" value="SR"/>
    <property type="match status" value="2"/>
</dbReference>
<dbReference type="AlphaFoldDB" id="A0A2B4SH21"/>